<feature type="transmembrane region" description="Helical" evidence="9">
    <location>
        <begin position="262"/>
        <end position="285"/>
    </location>
</feature>
<evidence type="ECO:0000256" key="5">
    <source>
        <dbReference type="ARBA" id="ARBA00022692"/>
    </source>
</evidence>
<dbReference type="Pfam" id="PF00535">
    <property type="entry name" value="Glycos_transf_2"/>
    <property type="match status" value="1"/>
</dbReference>
<keyword evidence="2" id="KW-1003">Cell membrane</keyword>
<protein>
    <submittedName>
        <fullName evidence="11">Glycosyltransferase related enzyme</fullName>
    </submittedName>
</protein>
<dbReference type="InterPro" id="IPR050256">
    <property type="entry name" value="Glycosyltransferase_2"/>
</dbReference>
<evidence type="ECO:0000256" key="8">
    <source>
        <dbReference type="ARBA" id="ARBA00038152"/>
    </source>
</evidence>
<keyword evidence="6 9" id="KW-1133">Transmembrane helix</keyword>
<dbReference type="PATRIC" id="fig|1423727.3.peg.912"/>
<evidence type="ECO:0000256" key="6">
    <source>
        <dbReference type="ARBA" id="ARBA00022989"/>
    </source>
</evidence>
<dbReference type="OrthoDB" id="9807778at2"/>
<gene>
    <name evidence="11" type="ORF">FC34_GL000906</name>
</gene>
<dbReference type="CDD" id="cd04187">
    <property type="entry name" value="DPM1_like_bac"/>
    <property type="match status" value="1"/>
</dbReference>
<evidence type="ECO:0000313" key="12">
    <source>
        <dbReference type="Proteomes" id="UP000051672"/>
    </source>
</evidence>
<dbReference type="Proteomes" id="UP000051672">
    <property type="component" value="Unassembled WGS sequence"/>
</dbReference>
<accession>A0A0R2B743</accession>
<dbReference type="PANTHER" id="PTHR48090:SF1">
    <property type="entry name" value="PROPHAGE BACTOPRENOL GLUCOSYL TRANSFERASE HOMOLOG"/>
    <property type="match status" value="1"/>
</dbReference>
<evidence type="ECO:0000256" key="4">
    <source>
        <dbReference type="ARBA" id="ARBA00022679"/>
    </source>
</evidence>
<dbReference type="InterPro" id="IPR029044">
    <property type="entry name" value="Nucleotide-diphossugar_trans"/>
</dbReference>
<keyword evidence="5 9" id="KW-0812">Transmembrane</keyword>
<evidence type="ECO:0000256" key="1">
    <source>
        <dbReference type="ARBA" id="ARBA00004651"/>
    </source>
</evidence>
<keyword evidence="7 9" id="KW-0472">Membrane</keyword>
<dbReference type="InterPro" id="IPR001173">
    <property type="entry name" value="Glyco_trans_2-like"/>
</dbReference>
<dbReference type="EMBL" id="AYZQ01000002">
    <property type="protein sequence ID" value="KRM71926.1"/>
    <property type="molecule type" value="Genomic_DNA"/>
</dbReference>
<dbReference type="RefSeq" id="WP_057894202.1">
    <property type="nucleotide sequence ID" value="NZ_AYZQ01000002.1"/>
</dbReference>
<comment type="similarity">
    <text evidence="8">Belongs to the glycosyltransferase 2 family. GtrB subfamily.</text>
</comment>
<dbReference type="GO" id="GO:0005886">
    <property type="term" value="C:plasma membrane"/>
    <property type="evidence" value="ECO:0007669"/>
    <property type="project" value="UniProtKB-SubCell"/>
</dbReference>
<dbReference type="STRING" id="1423727.FC34_GL000906"/>
<dbReference type="AlphaFoldDB" id="A0A0R2B743"/>
<dbReference type="SUPFAM" id="SSF53448">
    <property type="entry name" value="Nucleotide-diphospho-sugar transferases"/>
    <property type="match status" value="1"/>
</dbReference>
<evidence type="ECO:0000256" key="7">
    <source>
        <dbReference type="ARBA" id="ARBA00023136"/>
    </source>
</evidence>
<keyword evidence="12" id="KW-1185">Reference proteome</keyword>
<keyword evidence="3" id="KW-0328">Glycosyltransferase</keyword>
<evidence type="ECO:0000256" key="3">
    <source>
        <dbReference type="ARBA" id="ARBA00022676"/>
    </source>
</evidence>
<comment type="subcellular location">
    <subcellularLocation>
        <location evidence="1">Cell membrane</location>
        <topology evidence="1">Multi-pass membrane protein</topology>
    </subcellularLocation>
</comment>
<name>A0A0R2B743_9LACO</name>
<dbReference type="FunFam" id="3.90.550.10:FF:000079">
    <property type="entry name" value="Probable glycosyl transferase"/>
    <property type="match status" value="1"/>
</dbReference>
<evidence type="ECO:0000313" key="11">
    <source>
        <dbReference type="EMBL" id="KRM71926.1"/>
    </source>
</evidence>
<feature type="transmembrane region" description="Helical" evidence="9">
    <location>
        <begin position="217"/>
        <end position="250"/>
    </location>
</feature>
<dbReference type="GO" id="GO:0016757">
    <property type="term" value="F:glycosyltransferase activity"/>
    <property type="evidence" value="ECO:0007669"/>
    <property type="project" value="UniProtKB-KW"/>
</dbReference>
<evidence type="ECO:0000259" key="10">
    <source>
        <dbReference type="Pfam" id="PF00535"/>
    </source>
</evidence>
<sequence>MSQTQLISIVLPVYNESAGIKKTIAVLENYVEARDEQYELIFVDDGSSDDTVAKINAAMAQCRNVRLVQFSRNFGHQLAISAGIRYASGDAVVVMDADLQDPPSVIPAMIAQWQAGYAVVYGKRRHRDGETWFKKVSAAAFYRLLRAMTSTDIPVDTGDFRLMDRKVVDVLKQFDETDPYVRGLVSWVGFKQTGVLYDRQDRNAGKSKYPLKKMLHLALNGITSFSTIPLTLALWFSGLALGISVLSVLIAELTGTLGATVWIVASLFFLGSGLFLSLGIIGSYLGRVFNQSRERPLYIVAQTQGFAQNKFQQYQQQRLQNQG</sequence>
<comment type="caution">
    <text evidence="11">The sequence shown here is derived from an EMBL/GenBank/DDBJ whole genome shotgun (WGS) entry which is preliminary data.</text>
</comment>
<dbReference type="Gene3D" id="3.90.550.10">
    <property type="entry name" value="Spore Coat Polysaccharide Biosynthesis Protein SpsA, Chain A"/>
    <property type="match status" value="1"/>
</dbReference>
<evidence type="ECO:0000256" key="9">
    <source>
        <dbReference type="SAM" id="Phobius"/>
    </source>
</evidence>
<organism evidence="11 12">
    <name type="scientific">Lacticaseibacillus brantae DSM 23927</name>
    <dbReference type="NCBI Taxonomy" id="1423727"/>
    <lineage>
        <taxon>Bacteria</taxon>
        <taxon>Bacillati</taxon>
        <taxon>Bacillota</taxon>
        <taxon>Bacilli</taxon>
        <taxon>Lactobacillales</taxon>
        <taxon>Lactobacillaceae</taxon>
        <taxon>Lacticaseibacillus</taxon>
    </lineage>
</organism>
<feature type="domain" description="Glycosyltransferase 2-like" evidence="10">
    <location>
        <begin position="8"/>
        <end position="169"/>
    </location>
</feature>
<evidence type="ECO:0000256" key="2">
    <source>
        <dbReference type="ARBA" id="ARBA00022475"/>
    </source>
</evidence>
<reference evidence="11 12" key="1">
    <citation type="journal article" date="2015" name="Genome Announc.">
        <title>Expanding the biotechnology potential of lactobacilli through comparative genomics of 213 strains and associated genera.</title>
        <authorList>
            <person name="Sun Z."/>
            <person name="Harris H.M."/>
            <person name="McCann A."/>
            <person name="Guo C."/>
            <person name="Argimon S."/>
            <person name="Zhang W."/>
            <person name="Yang X."/>
            <person name="Jeffery I.B."/>
            <person name="Cooney J.C."/>
            <person name="Kagawa T.F."/>
            <person name="Liu W."/>
            <person name="Song Y."/>
            <person name="Salvetti E."/>
            <person name="Wrobel A."/>
            <person name="Rasinkangas P."/>
            <person name="Parkhill J."/>
            <person name="Rea M.C."/>
            <person name="O'Sullivan O."/>
            <person name="Ritari J."/>
            <person name="Douillard F.P."/>
            <person name="Paul Ross R."/>
            <person name="Yang R."/>
            <person name="Briner A.E."/>
            <person name="Felis G.E."/>
            <person name="de Vos W.M."/>
            <person name="Barrangou R."/>
            <person name="Klaenhammer T.R."/>
            <person name="Caufield P.W."/>
            <person name="Cui Y."/>
            <person name="Zhang H."/>
            <person name="O'Toole P.W."/>
        </authorList>
    </citation>
    <scope>NUCLEOTIDE SEQUENCE [LARGE SCALE GENOMIC DNA]</scope>
    <source>
        <strain evidence="11 12">DSM 23927</strain>
    </source>
</reference>
<proteinExistence type="inferred from homology"/>
<keyword evidence="4 11" id="KW-0808">Transferase</keyword>
<dbReference type="PANTHER" id="PTHR48090">
    <property type="entry name" value="UNDECAPRENYL-PHOSPHATE 4-DEOXY-4-FORMAMIDO-L-ARABINOSE TRANSFERASE-RELATED"/>
    <property type="match status" value="1"/>
</dbReference>